<accession>A0A8D9AGH0</accession>
<dbReference type="EMBL" id="HBUF01566684">
    <property type="protein sequence ID" value="CAG6764821.1"/>
    <property type="molecule type" value="Transcribed_RNA"/>
</dbReference>
<protein>
    <submittedName>
        <fullName evidence="1">Uncharacterized protein</fullName>
    </submittedName>
</protein>
<evidence type="ECO:0000313" key="1">
    <source>
        <dbReference type="EMBL" id="CAG6764821.1"/>
    </source>
</evidence>
<organism evidence="1">
    <name type="scientific">Cacopsylla melanoneura</name>
    <dbReference type="NCBI Taxonomy" id="428564"/>
    <lineage>
        <taxon>Eukaryota</taxon>
        <taxon>Metazoa</taxon>
        <taxon>Ecdysozoa</taxon>
        <taxon>Arthropoda</taxon>
        <taxon>Hexapoda</taxon>
        <taxon>Insecta</taxon>
        <taxon>Pterygota</taxon>
        <taxon>Neoptera</taxon>
        <taxon>Paraneoptera</taxon>
        <taxon>Hemiptera</taxon>
        <taxon>Sternorrhyncha</taxon>
        <taxon>Psylloidea</taxon>
        <taxon>Psyllidae</taxon>
        <taxon>Psyllinae</taxon>
        <taxon>Cacopsylla</taxon>
    </lineage>
</organism>
<name>A0A8D9AGH0_9HEMI</name>
<sequence>MWTYDEMSWHPFPCSYHGAALCNCSLSRGGCGGRLTILTNRIFIGSLASKNELTGGVEVSDWYFFHVHPFPSLVCTYDWYFHSDKDRICWIASSHSFIDNLFVKFAKSVCKRFGEMMVAGIRLFWQELDAIFFRIFNASLFVIL</sequence>
<reference evidence="1" key="1">
    <citation type="submission" date="2021-05" db="EMBL/GenBank/DDBJ databases">
        <authorList>
            <person name="Alioto T."/>
            <person name="Alioto T."/>
            <person name="Gomez Garrido J."/>
        </authorList>
    </citation>
    <scope>NUCLEOTIDE SEQUENCE</scope>
</reference>
<dbReference type="AlphaFoldDB" id="A0A8D9AGH0"/>
<proteinExistence type="predicted"/>